<feature type="domain" description="Aminoglycoside phosphotransferase" evidence="1">
    <location>
        <begin position="78"/>
        <end position="255"/>
    </location>
</feature>
<keyword evidence="3" id="KW-1185">Reference proteome</keyword>
<dbReference type="STRING" id="1076935.U4LIC2"/>
<sequence length="294" mass="33587">MLPIGDSVIFHDSTFFSRFPDRGTLPLPHDVRAEHLRTPGLKKYETRNPPLVRYTQLNLVVKFGSEVTIAEGQCLWALRKLLSNGPYCVPVPEIYGWRTDGDQVFIYQELVTGVTLADRWNGLEDEEKKHIVQKLKDMVHGLRLLQQDPSDVFIGHIGRQKLLDKTLPTFSLNTAGPFRSVKEFHDWFFGLLRWKNEPYRRDVPDDAPIVFTHADFDPSNIIVPSFGRPEILALVDWHGAGWYPAYWEYSKAIFHGFGLDNLSIIFGCNLQKNGVHHNFAEAWHHVIGCAGVLG</sequence>
<dbReference type="OMA" id="QNMVYKQ"/>
<dbReference type="OrthoDB" id="5404599at2759"/>
<dbReference type="InterPro" id="IPR002575">
    <property type="entry name" value="Aminoglycoside_PTrfase"/>
</dbReference>
<protein>
    <recommendedName>
        <fullName evidence="1">Aminoglycoside phosphotransferase domain-containing protein</fullName>
    </recommendedName>
</protein>
<evidence type="ECO:0000313" key="2">
    <source>
        <dbReference type="EMBL" id="CCX31683.1"/>
    </source>
</evidence>
<dbReference type="Proteomes" id="UP000018144">
    <property type="component" value="Unassembled WGS sequence"/>
</dbReference>
<accession>U4LIC2</accession>
<reference evidence="2 3" key="1">
    <citation type="journal article" date="2013" name="PLoS Genet.">
        <title>The genome and development-dependent transcriptomes of Pyronema confluens: a window into fungal evolution.</title>
        <authorList>
            <person name="Traeger S."/>
            <person name="Altegoer F."/>
            <person name="Freitag M."/>
            <person name="Gabaldon T."/>
            <person name="Kempken F."/>
            <person name="Kumar A."/>
            <person name="Marcet-Houben M."/>
            <person name="Poggeler S."/>
            <person name="Stajich J.E."/>
            <person name="Nowrousian M."/>
        </authorList>
    </citation>
    <scope>NUCLEOTIDE SEQUENCE [LARGE SCALE GENOMIC DNA]</scope>
    <source>
        <strain evidence="3">CBS 100304</strain>
        <tissue evidence="2">Vegetative mycelium</tissue>
    </source>
</reference>
<organism evidence="2 3">
    <name type="scientific">Pyronema omphalodes (strain CBS 100304)</name>
    <name type="common">Pyronema confluens</name>
    <dbReference type="NCBI Taxonomy" id="1076935"/>
    <lineage>
        <taxon>Eukaryota</taxon>
        <taxon>Fungi</taxon>
        <taxon>Dikarya</taxon>
        <taxon>Ascomycota</taxon>
        <taxon>Pezizomycotina</taxon>
        <taxon>Pezizomycetes</taxon>
        <taxon>Pezizales</taxon>
        <taxon>Pyronemataceae</taxon>
        <taxon>Pyronema</taxon>
    </lineage>
</organism>
<gene>
    <name evidence="2" type="ORF">PCON_11206</name>
</gene>
<dbReference type="SUPFAM" id="SSF56112">
    <property type="entry name" value="Protein kinase-like (PK-like)"/>
    <property type="match status" value="1"/>
</dbReference>
<evidence type="ECO:0000259" key="1">
    <source>
        <dbReference type="Pfam" id="PF01636"/>
    </source>
</evidence>
<evidence type="ECO:0000313" key="3">
    <source>
        <dbReference type="Proteomes" id="UP000018144"/>
    </source>
</evidence>
<dbReference type="Pfam" id="PF01636">
    <property type="entry name" value="APH"/>
    <property type="match status" value="1"/>
</dbReference>
<dbReference type="PANTHER" id="PTHR21310">
    <property type="entry name" value="AMINOGLYCOSIDE PHOSPHOTRANSFERASE-RELATED-RELATED"/>
    <property type="match status" value="1"/>
</dbReference>
<dbReference type="Gene3D" id="3.90.1200.10">
    <property type="match status" value="1"/>
</dbReference>
<proteinExistence type="predicted"/>
<dbReference type="EMBL" id="HF935629">
    <property type="protein sequence ID" value="CCX31683.1"/>
    <property type="molecule type" value="Genomic_DNA"/>
</dbReference>
<dbReference type="eggNOG" id="ENOG502RYS9">
    <property type="taxonomic scope" value="Eukaryota"/>
</dbReference>
<dbReference type="AlphaFoldDB" id="U4LIC2"/>
<dbReference type="InterPro" id="IPR051678">
    <property type="entry name" value="AGP_Transferase"/>
</dbReference>
<name>U4LIC2_PYROM</name>
<dbReference type="InterPro" id="IPR011009">
    <property type="entry name" value="Kinase-like_dom_sf"/>
</dbReference>
<dbReference type="PANTHER" id="PTHR21310:SF54">
    <property type="entry name" value="AMINOGLYCOSIDE PHOSPHOTRANSFERASE DOMAIN-CONTAINING PROTEIN"/>
    <property type="match status" value="1"/>
</dbReference>